<gene>
    <name evidence="6" type="ORF">H4R20_001235</name>
</gene>
<dbReference type="EMBL" id="JANBUO010000098">
    <property type="protein sequence ID" value="KAJ2807580.1"/>
    <property type="molecule type" value="Genomic_DNA"/>
</dbReference>
<feature type="region of interest" description="Disordered" evidence="5">
    <location>
        <begin position="1"/>
        <end position="83"/>
    </location>
</feature>
<name>A0A9W8I2B1_9FUNG</name>
<evidence type="ECO:0000313" key="6">
    <source>
        <dbReference type="EMBL" id="KAJ2807580.1"/>
    </source>
</evidence>
<evidence type="ECO:0000256" key="5">
    <source>
        <dbReference type="SAM" id="MobiDB-lite"/>
    </source>
</evidence>
<comment type="similarity">
    <text evidence="2">Belongs to the SLX9 family.</text>
</comment>
<dbReference type="GO" id="GO:0000462">
    <property type="term" value="P:maturation of SSU-rRNA from tricistronic rRNA transcript (SSU-rRNA, 5.8S rRNA, LSU-rRNA)"/>
    <property type="evidence" value="ECO:0007669"/>
    <property type="project" value="InterPro"/>
</dbReference>
<sequence length="197" mass="21884">MPRVARPRTKYHTTTSSTAFSQRPTVGEGISSPNFFSSLTPSSKPTTTDIVSAPVSLAPPNEPNSVTNPTEPRTKKEKRVQRHQRWVEKMNAAQFAQRQQQKARDRQSDRSALIRGMSSMQSSLKEVQAGVVAEVLSLGKETKKAEAGNVVSRKARNKAAIREEKRFGQVLRHPDFRANPLATIRQHLANTLTPDSN</sequence>
<dbReference type="PANTHER" id="PTHR31109:SF2">
    <property type="entry name" value="RIBOSOME BIOGENESIS PROTEIN SLX9 HOMOLOG"/>
    <property type="match status" value="1"/>
</dbReference>
<comment type="caution">
    <text evidence="6">The sequence shown here is derived from an EMBL/GenBank/DDBJ whole genome shotgun (WGS) entry which is preliminary data.</text>
</comment>
<dbReference type="Proteomes" id="UP001140094">
    <property type="component" value="Unassembled WGS sequence"/>
</dbReference>
<comment type="subcellular location">
    <subcellularLocation>
        <location evidence="1">Nucleus</location>
        <location evidence="1">Nucleolus</location>
    </subcellularLocation>
</comment>
<dbReference type="InterPro" id="IPR028160">
    <property type="entry name" value="Slx9-like"/>
</dbReference>
<keyword evidence="4" id="KW-0539">Nucleus</keyword>
<dbReference type="PANTHER" id="PTHR31109">
    <property type="entry name" value="PROTEIN FAM207A"/>
    <property type="match status" value="1"/>
</dbReference>
<feature type="compositionally biased region" description="Low complexity" evidence="5">
    <location>
        <begin position="37"/>
        <end position="48"/>
    </location>
</feature>
<feature type="compositionally biased region" description="Basic residues" evidence="5">
    <location>
        <begin position="1"/>
        <end position="11"/>
    </location>
</feature>
<proteinExistence type="inferred from homology"/>
<evidence type="ECO:0000256" key="2">
    <source>
        <dbReference type="ARBA" id="ARBA00011022"/>
    </source>
</evidence>
<reference evidence="6" key="1">
    <citation type="submission" date="2022-07" db="EMBL/GenBank/DDBJ databases">
        <title>Phylogenomic reconstructions and comparative analyses of Kickxellomycotina fungi.</title>
        <authorList>
            <person name="Reynolds N.K."/>
            <person name="Stajich J.E."/>
            <person name="Barry K."/>
            <person name="Grigoriev I.V."/>
            <person name="Crous P."/>
            <person name="Smith M.E."/>
        </authorList>
    </citation>
    <scope>NUCLEOTIDE SEQUENCE</scope>
    <source>
        <strain evidence="6">NRRL 1565</strain>
    </source>
</reference>
<evidence type="ECO:0000256" key="3">
    <source>
        <dbReference type="ARBA" id="ARBA00021321"/>
    </source>
</evidence>
<protein>
    <recommendedName>
        <fullName evidence="3">Ribosome biogenesis protein SLX9</fullName>
    </recommendedName>
</protein>
<keyword evidence="7" id="KW-1185">Reference proteome</keyword>
<feature type="compositionally biased region" description="Polar residues" evidence="5">
    <location>
        <begin position="12"/>
        <end position="24"/>
    </location>
</feature>
<dbReference type="Pfam" id="PF15341">
    <property type="entry name" value="SLX9"/>
    <property type="match status" value="1"/>
</dbReference>
<dbReference type="GO" id="GO:0005730">
    <property type="term" value="C:nucleolus"/>
    <property type="evidence" value="ECO:0007669"/>
    <property type="project" value="UniProtKB-SubCell"/>
</dbReference>
<dbReference type="GO" id="GO:0030686">
    <property type="term" value="C:90S preribosome"/>
    <property type="evidence" value="ECO:0007669"/>
    <property type="project" value="InterPro"/>
</dbReference>
<organism evidence="6 7">
    <name type="scientific">Coemansia guatemalensis</name>
    <dbReference type="NCBI Taxonomy" id="2761395"/>
    <lineage>
        <taxon>Eukaryota</taxon>
        <taxon>Fungi</taxon>
        <taxon>Fungi incertae sedis</taxon>
        <taxon>Zoopagomycota</taxon>
        <taxon>Kickxellomycotina</taxon>
        <taxon>Kickxellomycetes</taxon>
        <taxon>Kickxellales</taxon>
        <taxon>Kickxellaceae</taxon>
        <taxon>Coemansia</taxon>
    </lineage>
</organism>
<evidence type="ECO:0000256" key="4">
    <source>
        <dbReference type="ARBA" id="ARBA00023242"/>
    </source>
</evidence>
<accession>A0A9W8I2B1</accession>
<dbReference type="GO" id="GO:0030688">
    <property type="term" value="C:preribosome, small subunit precursor"/>
    <property type="evidence" value="ECO:0007669"/>
    <property type="project" value="InterPro"/>
</dbReference>
<dbReference type="OrthoDB" id="18703at2759"/>
<evidence type="ECO:0000313" key="7">
    <source>
        <dbReference type="Proteomes" id="UP001140094"/>
    </source>
</evidence>
<dbReference type="AlphaFoldDB" id="A0A9W8I2B1"/>
<evidence type="ECO:0000256" key="1">
    <source>
        <dbReference type="ARBA" id="ARBA00004604"/>
    </source>
</evidence>